<keyword evidence="1" id="KW-0472">Membrane</keyword>
<dbReference type="EMBL" id="CP012528">
    <property type="protein sequence ID" value="ALC49430.1"/>
    <property type="molecule type" value="Genomic_DNA"/>
</dbReference>
<gene>
    <name evidence="3" type="ORF">Dbus_chrXg1286</name>
</gene>
<feature type="transmembrane region" description="Helical" evidence="1">
    <location>
        <begin position="78"/>
        <end position="105"/>
    </location>
</feature>
<keyword evidence="2" id="KW-0732">Signal</keyword>
<keyword evidence="4" id="KW-1185">Reference proteome</keyword>
<evidence type="ECO:0000256" key="2">
    <source>
        <dbReference type="SAM" id="SignalP"/>
    </source>
</evidence>
<reference evidence="3 4" key="1">
    <citation type="submission" date="2015-08" db="EMBL/GenBank/DDBJ databases">
        <title>Ancestral chromatin configuration constrains chromatin evolution on differentiating sex chromosomes in Drosophila.</title>
        <authorList>
            <person name="Zhou Q."/>
            <person name="Bachtrog D."/>
        </authorList>
    </citation>
    <scope>NUCLEOTIDE SEQUENCE [LARGE SCALE GENOMIC DNA]</scope>
    <source>
        <tissue evidence="3">Whole larvae</tissue>
    </source>
</reference>
<feature type="signal peptide" evidence="2">
    <location>
        <begin position="1"/>
        <end position="20"/>
    </location>
</feature>
<name>A0A0M4EZ86_DROBS</name>
<sequence>MRPSLTIFWLELPLCSEAVAKLALSAVEACPPLLLSSIAGAALPKQKHTHSQSHTHTHTERDKKTSFFLSSNSLFAYLWLYCFLRVAATFVSTLFLFFLCTHLQMYQNYSKRYMRCQH</sequence>
<evidence type="ECO:0000313" key="3">
    <source>
        <dbReference type="EMBL" id="ALC49430.1"/>
    </source>
</evidence>
<protein>
    <submittedName>
        <fullName evidence="3">Tim8</fullName>
    </submittedName>
</protein>
<evidence type="ECO:0000313" key="4">
    <source>
        <dbReference type="Proteomes" id="UP000494163"/>
    </source>
</evidence>
<proteinExistence type="predicted"/>
<dbReference type="Proteomes" id="UP000494163">
    <property type="component" value="Chromosome X"/>
</dbReference>
<evidence type="ECO:0000256" key="1">
    <source>
        <dbReference type="SAM" id="Phobius"/>
    </source>
</evidence>
<feature type="chain" id="PRO_5005793939" evidence="2">
    <location>
        <begin position="21"/>
        <end position="118"/>
    </location>
</feature>
<accession>A0A0M4EZ86</accession>
<organism evidence="3 4">
    <name type="scientific">Drosophila busckii</name>
    <name type="common">Fruit fly</name>
    <dbReference type="NCBI Taxonomy" id="30019"/>
    <lineage>
        <taxon>Eukaryota</taxon>
        <taxon>Metazoa</taxon>
        <taxon>Ecdysozoa</taxon>
        <taxon>Arthropoda</taxon>
        <taxon>Hexapoda</taxon>
        <taxon>Insecta</taxon>
        <taxon>Pterygota</taxon>
        <taxon>Neoptera</taxon>
        <taxon>Endopterygota</taxon>
        <taxon>Diptera</taxon>
        <taxon>Brachycera</taxon>
        <taxon>Muscomorpha</taxon>
        <taxon>Ephydroidea</taxon>
        <taxon>Drosophilidae</taxon>
        <taxon>Drosophila</taxon>
    </lineage>
</organism>
<keyword evidence="1" id="KW-0812">Transmembrane</keyword>
<keyword evidence="1" id="KW-1133">Transmembrane helix</keyword>
<dbReference type="AlphaFoldDB" id="A0A0M4EZ86"/>